<sequence length="252" mass="27475">MHLERMIALLELVAIAGRPITVAELQKATGLPKASCYRLVQTLQEQRLLEQSDADGKVVIGERLIRIALLGKADVDVRKAAAPLLKTAAINFNETVFLARFRNRKVEIIHVETPDDPARAFIHPGLGVRPMHACSCSKAIAAFTEGEFQETILQETLKAYTEHTKTTPEVLRAEFKDIAARGYAECDQEIDMGVASVAAPITIGNIGATFSVGAVGPIRRFEAQYREDIGVKLIDLAEKISGAIQLCNVAEV</sequence>
<dbReference type="Proteomes" id="UP000051870">
    <property type="component" value="Unassembled WGS sequence"/>
</dbReference>
<feature type="domain" description="HTH iclR-type" evidence="4">
    <location>
        <begin position="1"/>
        <end position="62"/>
    </location>
</feature>
<dbReference type="Gene3D" id="3.30.450.40">
    <property type="match status" value="1"/>
</dbReference>
<dbReference type="InterPro" id="IPR005471">
    <property type="entry name" value="Tscrpt_reg_IclR_N"/>
</dbReference>
<dbReference type="InterPro" id="IPR029016">
    <property type="entry name" value="GAF-like_dom_sf"/>
</dbReference>
<dbReference type="PANTHER" id="PTHR30136">
    <property type="entry name" value="HELIX-TURN-HELIX TRANSCRIPTIONAL REGULATOR, ICLR FAMILY"/>
    <property type="match status" value="1"/>
</dbReference>
<dbReference type="SMART" id="SM00346">
    <property type="entry name" value="HTH_ICLR"/>
    <property type="match status" value="1"/>
</dbReference>
<dbReference type="EMBL" id="CYTW01000002">
    <property type="protein sequence ID" value="CUK02928.1"/>
    <property type="molecule type" value="Genomic_DNA"/>
</dbReference>
<evidence type="ECO:0000259" key="4">
    <source>
        <dbReference type="PROSITE" id="PS51077"/>
    </source>
</evidence>
<dbReference type="Pfam" id="PF01614">
    <property type="entry name" value="IclR_C"/>
    <property type="match status" value="1"/>
</dbReference>
<dbReference type="InterPro" id="IPR036390">
    <property type="entry name" value="WH_DNA-bd_sf"/>
</dbReference>
<dbReference type="STRING" id="1715693.PH7735_02670"/>
<dbReference type="InterPro" id="IPR050707">
    <property type="entry name" value="HTH_MetabolicPath_Reg"/>
</dbReference>
<keyword evidence="3" id="KW-0804">Transcription</keyword>
<dbReference type="GeneID" id="83881680"/>
<dbReference type="SUPFAM" id="SSF55781">
    <property type="entry name" value="GAF domain-like"/>
    <property type="match status" value="1"/>
</dbReference>
<evidence type="ECO:0000313" key="7">
    <source>
        <dbReference type="Proteomes" id="UP000051870"/>
    </source>
</evidence>
<keyword evidence="7" id="KW-1185">Reference proteome</keyword>
<organism evidence="6 7">
    <name type="scientific">Shimia thalassica</name>
    <dbReference type="NCBI Taxonomy" id="1715693"/>
    <lineage>
        <taxon>Bacteria</taxon>
        <taxon>Pseudomonadati</taxon>
        <taxon>Pseudomonadota</taxon>
        <taxon>Alphaproteobacteria</taxon>
        <taxon>Rhodobacterales</taxon>
        <taxon>Roseobacteraceae</taxon>
    </lineage>
</organism>
<dbReference type="GO" id="GO:0003677">
    <property type="term" value="F:DNA binding"/>
    <property type="evidence" value="ECO:0007669"/>
    <property type="project" value="UniProtKB-KW"/>
</dbReference>
<reference evidence="7" key="1">
    <citation type="submission" date="2015-09" db="EMBL/GenBank/DDBJ databases">
        <authorList>
            <person name="Rodrigo-Torres Lidia"/>
            <person name="Arahal R.David."/>
        </authorList>
    </citation>
    <scope>NUCLEOTIDE SEQUENCE [LARGE SCALE GENOMIC DNA]</scope>
    <source>
        <strain evidence="7">CECT 7735</strain>
    </source>
</reference>
<dbReference type="SUPFAM" id="SSF46785">
    <property type="entry name" value="Winged helix' DNA-binding domain"/>
    <property type="match status" value="1"/>
</dbReference>
<evidence type="ECO:0000313" key="6">
    <source>
        <dbReference type="EMBL" id="CUK02928.1"/>
    </source>
</evidence>
<protein>
    <submittedName>
        <fullName evidence="6">Kip operon repressor protein</fullName>
    </submittedName>
</protein>
<gene>
    <name evidence="6" type="primary">kipR</name>
    <name evidence="6" type="ORF">PH7735_02670</name>
</gene>
<dbReference type="GO" id="GO:0003700">
    <property type="term" value="F:DNA-binding transcription factor activity"/>
    <property type="evidence" value="ECO:0007669"/>
    <property type="project" value="TreeGrafter"/>
</dbReference>
<dbReference type="InterPro" id="IPR014757">
    <property type="entry name" value="Tscrpt_reg_IclR_C"/>
</dbReference>
<accession>A0A0P1IBE9</accession>
<dbReference type="RefSeq" id="WP_082645236.1">
    <property type="nucleotide sequence ID" value="NZ_CYTW01000002.1"/>
</dbReference>
<dbReference type="GO" id="GO:0045892">
    <property type="term" value="P:negative regulation of DNA-templated transcription"/>
    <property type="evidence" value="ECO:0007669"/>
    <property type="project" value="TreeGrafter"/>
</dbReference>
<dbReference type="PROSITE" id="PS51078">
    <property type="entry name" value="ICLR_ED"/>
    <property type="match status" value="1"/>
</dbReference>
<dbReference type="PANTHER" id="PTHR30136:SF8">
    <property type="entry name" value="TRANSCRIPTIONAL REGULATORY PROTEIN"/>
    <property type="match status" value="1"/>
</dbReference>
<keyword evidence="2" id="KW-0238">DNA-binding</keyword>
<dbReference type="Pfam" id="PF09339">
    <property type="entry name" value="HTH_IclR"/>
    <property type="match status" value="1"/>
</dbReference>
<keyword evidence="1" id="KW-0805">Transcription regulation</keyword>
<proteinExistence type="predicted"/>
<evidence type="ECO:0000259" key="5">
    <source>
        <dbReference type="PROSITE" id="PS51078"/>
    </source>
</evidence>
<dbReference type="Gene3D" id="1.10.10.10">
    <property type="entry name" value="Winged helix-like DNA-binding domain superfamily/Winged helix DNA-binding domain"/>
    <property type="match status" value="1"/>
</dbReference>
<name>A0A0P1IBE9_9RHOB</name>
<dbReference type="InterPro" id="IPR036388">
    <property type="entry name" value="WH-like_DNA-bd_sf"/>
</dbReference>
<evidence type="ECO:0000256" key="3">
    <source>
        <dbReference type="ARBA" id="ARBA00023163"/>
    </source>
</evidence>
<evidence type="ECO:0000256" key="2">
    <source>
        <dbReference type="ARBA" id="ARBA00023125"/>
    </source>
</evidence>
<dbReference type="AlphaFoldDB" id="A0A0P1IBE9"/>
<dbReference type="PROSITE" id="PS51077">
    <property type="entry name" value="HTH_ICLR"/>
    <property type="match status" value="1"/>
</dbReference>
<feature type="domain" description="IclR-ED" evidence="5">
    <location>
        <begin position="63"/>
        <end position="246"/>
    </location>
</feature>
<evidence type="ECO:0000256" key="1">
    <source>
        <dbReference type="ARBA" id="ARBA00023015"/>
    </source>
</evidence>